<name>A0AAV6W218_9LAMI</name>
<protein>
    <submittedName>
        <fullName evidence="1">Uncharacterized protein</fullName>
    </submittedName>
</protein>
<organism evidence="1 2">
    <name type="scientific">Buddleja alternifolia</name>
    <dbReference type="NCBI Taxonomy" id="168488"/>
    <lineage>
        <taxon>Eukaryota</taxon>
        <taxon>Viridiplantae</taxon>
        <taxon>Streptophyta</taxon>
        <taxon>Embryophyta</taxon>
        <taxon>Tracheophyta</taxon>
        <taxon>Spermatophyta</taxon>
        <taxon>Magnoliopsida</taxon>
        <taxon>eudicotyledons</taxon>
        <taxon>Gunneridae</taxon>
        <taxon>Pentapetalae</taxon>
        <taxon>asterids</taxon>
        <taxon>lamiids</taxon>
        <taxon>Lamiales</taxon>
        <taxon>Scrophulariaceae</taxon>
        <taxon>Buddlejeae</taxon>
        <taxon>Buddleja</taxon>
    </lineage>
</organism>
<comment type="caution">
    <text evidence="1">The sequence shown here is derived from an EMBL/GenBank/DDBJ whole genome shotgun (WGS) entry which is preliminary data.</text>
</comment>
<accession>A0AAV6W218</accession>
<proteinExistence type="predicted"/>
<reference evidence="1" key="1">
    <citation type="submission" date="2019-10" db="EMBL/GenBank/DDBJ databases">
        <authorList>
            <person name="Zhang R."/>
            <person name="Pan Y."/>
            <person name="Wang J."/>
            <person name="Ma R."/>
            <person name="Yu S."/>
        </authorList>
    </citation>
    <scope>NUCLEOTIDE SEQUENCE</scope>
    <source>
        <strain evidence="1">LA-IB0</strain>
        <tissue evidence="1">Leaf</tissue>
    </source>
</reference>
<evidence type="ECO:0000313" key="1">
    <source>
        <dbReference type="EMBL" id="KAG8364168.1"/>
    </source>
</evidence>
<dbReference type="AlphaFoldDB" id="A0AAV6W218"/>
<sequence length="217" mass="24750">MEGLTAVVLATWRDSRFHIILLKDSSYLSDQEPGLEKERAGEVQTHLLLVEEGKYIASDHQIDMKAFDRRLLNMVVVLSSRCSFLPSFQQLFTIHKTCSPFLATRSSKLEATARLLARKTKGQILTDEIKELNQKGNLIHHENMELHEKVDLVRQENAELQKKVYGSGGISEPKRVSTVTHRINYDLHVPINLELSQPQNEKNDTPRTVMKLGLQLP</sequence>
<dbReference type="Proteomes" id="UP000826271">
    <property type="component" value="Unassembled WGS sequence"/>
</dbReference>
<gene>
    <name evidence="1" type="ORF">BUALT_Bualt19G0099000</name>
</gene>
<keyword evidence="2" id="KW-1185">Reference proteome</keyword>
<evidence type="ECO:0000313" key="2">
    <source>
        <dbReference type="Proteomes" id="UP000826271"/>
    </source>
</evidence>
<dbReference type="EMBL" id="WHWC01000019">
    <property type="protein sequence ID" value="KAG8364168.1"/>
    <property type="molecule type" value="Genomic_DNA"/>
</dbReference>